<protein>
    <recommendedName>
        <fullName evidence="4">Zinc-ribbon domain-containing protein</fullName>
    </recommendedName>
</protein>
<proteinExistence type="predicted"/>
<gene>
    <name evidence="2" type="ORF">AXFE_16880</name>
</gene>
<sequence>MNCAKCGNTLRDGDVFCNRCGSRAEVLAADVTSTPNEVTATTSETEVARPNVDVRATGGGLGENAVSREAHKGKNLKRRLLVLGSALLIALTVVVGVLVGERGMAHTNAQGSSTPTASLAPTSHQSNLVSVNLPLLVCRTTNGVSSAKPANLPSTVDVMLPSGFSGRLDVYSDNQGIMELPTPKGWGCIASIGADGSGTLEIAPPNQPKVYTGALAASSTVQEISASETSACVGCTLGQACPLFETAAVAYQADFGQSCPTAAPREEGMTSVGSNVVEFTDPPGISGDGSPSGGVNSAIGAMTYNPNTNDGSWAETCVLPASQHAICFAIVSNFVASYGSK</sequence>
<evidence type="ECO:0000313" key="2">
    <source>
        <dbReference type="EMBL" id="KJF17452.1"/>
    </source>
</evidence>
<organism evidence="2 3">
    <name type="scientific">Acidithrix ferrooxidans</name>
    <dbReference type="NCBI Taxonomy" id="1280514"/>
    <lineage>
        <taxon>Bacteria</taxon>
        <taxon>Bacillati</taxon>
        <taxon>Actinomycetota</taxon>
        <taxon>Acidimicrobiia</taxon>
        <taxon>Acidimicrobiales</taxon>
        <taxon>Acidimicrobiaceae</taxon>
        <taxon>Acidithrix</taxon>
    </lineage>
</organism>
<dbReference type="Proteomes" id="UP000032360">
    <property type="component" value="Unassembled WGS sequence"/>
</dbReference>
<keyword evidence="1" id="KW-0472">Membrane</keyword>
<dbReference type="EMBL" id="JXYS01000041">
    <property type="protein sequence ID" value="KJF17452.1"/>
    <property type="molecule type" value="Genomic_DNA"/>
</dbReference>
<accession>A0A0D8HI67</accession>
<evidence type="ECO:0000256" key="1">
    <source>
        <dbReference type="SAM" id="Phobius"/>
    </source>
</evidence>
<name>A0A0D8HI67_9ACTN</name>
<dbReference type="AlphaFoldDB" id="A0A0D8HI67"/>
<evidence type="ECO:0008006" key="4">
    <source>
        <dbReference type="Google" id="ProtNLM"/>
    </source>
</evidence>
<dbReference type="STRING" id="1280514.AXFE_16880"/>
<keyword evidence="1" id="KW-0812">Transmembrane</keyword>
<comment type="caution">
    <text evidence="2">The sequence shown here is derived from an EMBL/GenBank/DDBJ whole genome shotgun (WGS) entry which is preliminary data.</text>
</comment>
<evidence type="ECO:0000313" key="3">
    <source>
        <dbReference type="Proteomes" id="UP000032360"/>
    </source>
</evidence>
<dbReference type="RefSeq" id="WP_152625952.1">
    <property type="nucleotide sequence ID" value="NZ_JXYS01000041.1"/>
</dbReference>
<feature type="transmembrane region" description="Helical" evidence="1">
    <location>
        <begin position="80"/>
        <end position="100"/>
    </location>
</feature>
<keyword evidence="1" id="KW-1133">Transmembrane helix</keyword>
<reference evidence="2 3" key="1">
    <citation type="submission" date="2015-01" db="EMBL/GenBank/DDBJ databases">
        <title>Draft genome of the acidophilic iron oxidizer Acidithrix ferrooxidans strain Py-F3.</title>
        <authorList>
            <person name="Poehlein A."/>
            <person name="Eisen S."/>
            <person name="Schloemann M."/>
            <person name="Johnson B.D."/>
            <person name="Daniel R."/>
            <person name="Muehling M."/>
        </authorList>
    </citation>
    <scope>NUCLEOTIDE SEQUENCE [LARGE SCALE GENOMIC DNA]</scope>
    <source>
        <strain evidence="2 3">Py-F3</strain>
    </source>
</reference>
<dbReference type="OrthoDB" id="192868at2"/>
<keyword evidence="3" id="KW-1185">Reference proteome</keyword>